<organism evidence="9 10">
    <name type="scientific">Puia dinghuensis</name>
    <dbReference type="NCBI Taxonomy" id="1792502"/>
    <lineage>
        <taxon>Bacteria</taxon>
        <taxon>Pseudomonadati</taxon>
        <taxon>Bacteroidota</taxon>
        <taxon>Chitinophagia</taxon>
        <taxon>Chitinophagales</taxon>
        <taxon>Chitinophagaceae</taxon>
        <taxon>Puia</taxon>
    </lineage>
</organism>
<feature type="domain" description="ABC3 transporter permease C-terminal" evidence="7">
    <location>
        <begin position="290"/>
        <end position="392"/>
    </location>
</feature>
<keyword evidence="2" id="KW-1003">Cell membrane</keyword>
<evidence type="ECO:0000256" key="2">
    <source>
        <dbReference type="ARBA" id="ARBA00022475"/>
    </source>
</evidence>
<evidence type="ECO:0000256" key="4">
    <source>
        <dbReference type="ARBA" id="ARBA00022989"/>
    </source>
</evidence>
<dbReference type="EMBL" id="BMJC01000008">
    <property type="protein sequence ID" value="GGB24317.1"/>
    <property type="molecule type" value="Genomic_DNA"/>
</dbReference>
<feature type="transmembrane region" description="Helical" evidence="6">
    <location>
        <begin position="750"/>
        <end position="772"/>
    </location>
</feature>
<accession>A0A8J2UJ40</accession>
<dbReference type="Pfam" id="PF02687">
    <property type="entry name" value="FtsX"/>
    <property type="match status" value="2"/>
</dbReference>
<gene>
    <name evidence="9" type="ORF">GCM10011511_55280</name>
</gene>
<keyword evidence="4 6" id="KW-1133">Transmembrane helix</keyword>
<feature type="domain" description="ABC3 transporter permease C-terminal" evidence="7">
    <location>
        <begin position="669"/>
        <end position="781"/>
    </location>
</feature>
<dbReference type="GO" id="GO:0022857">
    <property type="term" value="F:transmembrane transporter activity"/>
    <property type="evidence" value="ECO:0007669"/>
    <property type="project" value="TreeGrafter"/>
</dbReference>
<protein>
    <submittedName>
        <fullName evidence="9">ABC transporter permease</fullName>
    </submittedName>
</protein>
<keyword evidence="5 6" id="KW-0472">Membrane</keyword>
<dbReference type="AlphaFoldDB" id="A0A8J2UJ40"/>
<dbReference type="Pfam" id="PF12704">
    <property type="entry name" value="MacB_PCD"/>
    <property type="match status" value="2"/>
</dbReference>
<feature type="domain" description="MacB-like periplasmic core" evidence="8">
    <location>
        <begin position="435"/>
        <end position="633"/>
    </location>
</feature>
<comment type="subcellular location">
    <subcellularLocation>
        <location evidence="1">Cell membrane</location>
        <topology evidence="1">Multi-pass membrane protein</topology>
    </subcellularLocation>
</comment>
<dbReference type="RefSeq" id="WP_188937917.1">
    <property type="nucleotide sequence ID" value="NZ_BMJC01000008.1"/>
</dbReference>
<comment type="caution">
    <text evidence="9">The sequence shown here is derived from an EMBL/GenBank/DDBJ whole genome shotgun (WGS) entry which is preliminary data.</text>
</comment>
<evidence type="ECO:0000259" key="7">
    <source>
        <dbReference type="Pfam" id="PF02687"/>
    </source>
</evidence>
<dbReference type="GO" id="GO:0005886">
    <property type="term" value="C:plasma membrane"/>
    <property type="evidence" value="ECO:0007669"/>
    <property type="project" value="UniProtKB-SubCell"/>
</dbReference>
<feature type="transmembrane region" description="Helical" evidence="6">
    <location>
        <begin position="21"/>
        <end position="42"/>
    </location>
</feature>
<feature type="transmembrane region" description="Helical" evidence="6">
    <location>
        <begin position="284"/>
        <end position="306"/>
    </location>
</feature>
<reference evidence="9" key="1">
    <citation type="journal article" date="2014" name="Int. J. Syst. Evol. Microbiol.">
        <title>Complete genome sequence of Corynebacterium casei LMG S-19264T (=DSM 44701T), isolated from a smear-ripened cheese.</title>
        <authorList>
            <consortium name="US DOE Joint Genome Institute (JGI-PGF)"/>
            <person name="Walter F."/>
            <person name="Albersmeier A."/>
            <person name="Kalinowski J."/>
            <person name="Ruckert C."/>
        </authorList>
    </citation>
    <scope>NUCLEOTIDE SEQUENCE</scope>
    <source>
        <strain evidence="9">CGMCC 1.15448</strain>
    </source>
</reference>
<dbReference type="PANTHER" id="PTHR30572">
    <property type="entry name" value="MEMBRANE COMPONENT OF TRANSPORTER-RELATED"/>
    <property type="match status" value="1"/>
</dbReference>
<keyword evidence="10" id="KW-1185">Reference proteome</keyword>
<feature type="transmembrane region" description="Helical" evidence="6">
    <location>
        <begin position="373"/>
        <end position="393"/>
    </location>
</feature>
<evidence type="ECO:0000256" key="1">
    <source>
        <dbReference type="ARBA" id="ARBA00004651"/>
    </source>
</evidence>
<name>A0A8J2UJ40_9BACT</name>
<evidence type="ECO:0000256" key="6">
    <source>
        <dbReference type="SAM" id="Phobius"/>
    </source>
</evidence>
<reference evidence="9" key="2">
    <citation type="submission" date="2020-09" db="EMBL/GenBank/DDBJ databases">
        <authorList>
            <person name="Sun Q."/>
            <person name="Zhou Y."/>
        </authorList>
    </citation>
    <scope>NUCLEOTIDE SEQUENCE</scope>
    <source>
        <strain evidence="9">CGMCC 1.15448</strain>
    </source>
</reference>
<evidence type="ECO:0000256" key="3">
    <source>
        <dbReference type="ARBA" id="ARBA00022692"/>
    </source>
</evidence>
<evidence type="ECO:0000313" key="10">
    <source>
        <dbReference type="Proteomes" id="UP000607559"/>
    </source>
</evidence>
<evidence type="ECO:0000256" key="5">
    <source>
        <dbReference type="ARBA" id="ARBA00023136"/>
    </source>
</evidence>
<sequence length="789" mass="87925">MIKNYFLTAWRNLVKTKGYSALNISGLAIGMAVALLIGLWVYDQYSYDRFLPDYQRLYRVRRNFNSNGETLNFTSTSLKLADVLRKQIPEIEYVAETDGNQHHVLLVNNHQFYLEGIQIGSDFLKMFPFPLVQGNAGTVLKETYSIVLTQSTATALFGKEDPIGKTVRIDNRDNLKVTGILKDVPHNSTFQFDYVIPFSYSAKVHNYYTNGGMNSFGNNGFSQYVKLRPGISYAQVAPKIKDIEKTETNSSNAMLSEVVLQPMTNWHLYDNYINGKETGGFLDYVRMFTFIGALVLLIACINFINLTTARSEKRAREVGVRKAIGSQRKDLIIQFLAESLLLTFFSFLFALVLVELALPSFNALTKSGMRIPFSSGIFWLILLSCVFLTALIAGSRPAFHLSSFNAVKALKGGKLTGRASTLPRRLLVVAQFSCSIALIISTIIIYQQIQHARNRPSGFDSNRLLMTWMNDELNHNYPALKNELLQRGIASAVTTASSPATDIYWHSDVAKWPGKNPGETIEMGTIIVGDDYFKTLGMTIVEGRDFHPVDSQSIIYNQAAIRQMRIKQPVGQTVFWDTTRQIVGVAGNALMLSPFAAVDPTQWVYSPNNSGNVMMYRLSPSISTVDAIAQLNKLFVKYNPSYPYKYTFADESYAAKFNLEVLVGKLAGIFATLAVFISCLGLFGLAAYTAEQRTKEIGIRKVLGASIPQVWMLLSKDFIVLVLISCLIASPVAFYFLHGWLLKYDYRISIGPGVFIMAAVMALVITVVTISFQAVKAAISNPVAALRSE</sequence>
<dbReference type="InterPro" id="IPR050250">
    <property type="entry name" value="Macrolide_Exporter_MacB"/>
</dbReference>
<feature type="transmembrane region" description="Helical" evidence="6">
    <location>
        <begin position="426"/>
        <end position="446"/>
    </location>
</feature>
<evidence type="ECO:0000313" key="9">
    <source>
        <dbReference type="EMBL" id="GGB24317.1"/>
    </source>
</evidence>
<dbReference type="InterPro" id="IPR025857">
    <property type="entry name" value="MacB_PCD"/>
</dbReference>
<dbReference type="Proteomes" id="UP000607559">
    <property type="component" value="Unassembled WGS sequence"/>
</dbReference>
<evidence type="ECO:0000259" key="8">
    <source>
        <dbReference type="Pfam" id="PF12704"/>
    </source>
</evidence>
<proteinExistence type="predicted"/>
<dbReference type="InterPro" id="IPR003838">
    <property type="entry name" value="ABC3_permease_C"/>
</dbReference>
<feature type="transmembrane region" description="Helical" evidence="6">
    <location>
        <begin position="331"/>
        <end position="353"/>
    </location>
</feature>
<dbReference type="PANTHER" id="PTHR30572:SF18">
    <property type="entry name" value="ABC-TYPE MACROLIDE FAMILY EXPORT SYSTEM PERMEASE COMPONENT 2"/>
    <property type="match status" value="1"/>
</dbReference>
<feature type="transmembrane region" description="Helical" evidence="6">
    <location>
        <begin position="666"/>
        <end position="690"/>
    </location>
</feature>
<keyword evidence="3 6" id="KW-0812">Transmembrane</keyword>
<feature type="transmembrane region" description="Helical" evidence="6">
    <location>
        <begin position="718"/>
        <end position="738"/>
    </location>
</feature>
<feature type="domain" description="MacB-like periplasmic core" evidence="8">
    <location>
        <begin position="20"/>
        <end position="242"/>
    </location>
</feature>